<evidence type="ECO:0000313" key="2">
    <source>
        <dbReference type="Proteomes" id="UP000018680"/>
    </source>
</evidence>
<dbReference type="AlphaFoldDB" id="V5WFT5"/>
<dbReference type="InterPro" id="IPR047755">
    <property type="entry name" value="OrtA"/>
</dbReference>
<dbReference type="eggNOG" id="ENOG503315M">
    <property type="taxonomic scope" value="Bacteria"/>
</dbReference>
<dbReference type="KEGG" id="slr:L21SP2_1011"/>
<dbReference type="STRING" id="1307761.L21SP2_1011"/>
<dbReference type="HOGENOM" id="CLU_2286677_0_0_12"/>
<protein>
    <submittedName>
        <fullName evidence="1">2-amino-4-ketopentanoate thiolase, alpha subunit</fullName>
    </submittedName>
</protein>
<dbReference type="NCBIfam" id="NF040739">
    <property type="entry name" value="ornith_OrtA"/>
    <property type="match status" value="1"/>
</dbReference>
<organism evidence="1 2">
    <name type="scientific">Salinispira pacifica</name>
    <dbReference type="NCBI Taxonomy" id="1307761"/>
    <lineage>
        <taxon>Bacteria</taxon>
        <taxon>Pseudomonadati</taxon>
        <taxon>Spirochaetota</taxon>
        <taxon>Spirochaetia</taxon>
        <taxon>Spirochaetales</taxon>
        <taxon>Spirochaetaceae</taxon>
        <taxon>Salinispira</taxon>
    </lineage>
</organism>
<dbReference type="OrthoDB" id="3712030at2"/>
<dbReference type="Proteomes" id="UP000018680">
    <property type="component" value="Chromosome"/>
</dbReference>
<dbReference type="Pfam" id="PF22010">
    <property type="entry name" value="OrtA"/>
    <property type="match status" value="1"/>
</dbReference>
<proteinExistence type="predicted"/>
<dbReference type="EMBL" id="CP006939">
    <property type="protein sequence ID" value="AHC14429.1"/>
    <property type="molecule type" value="Genomic_DNA"/>
</dbReference>
<sequence>MTVKAGTLVDIHMVLLPRGQRAPRVPEDTAAVDLEMKVKGELLHDGEKGSIVRIRTAAGRTMEGTLTAVNPEYSHGFGAPVPELGHVGPQLRERLAQLRKEEK</sequence>
<name>V5WFT5_9SPIO</name>
<gene>
    <name evidence="1" type="ORF">L21SP2_1011</name>
</gene>
<evidence type="ECO:0000313" key="1">
    <source>
        <dbReference type="EMBL" id="AHC14429.1"/>
    </source>
</evidence>
<keyword evidence="2" id="KW-1185">Reference proteome</keyword>
<accession>V5WFT5</accession>
<reference evidence="1 2" key="1">
    <citation type="journal article" date="2015" name="Stand. Genomic Sci.">
        <title>Complete genome sequence and description of Salinispira pacifica gen. nov., sp. nov., a novel spirochaete isolated form a hypersaline microbial mat.</title>
        <authorList>
            <person name="Ben Hania W."/>
            <person name="Joseph M."/>
            <person name="Schumann P."/>
            <person name="Bunk B."/>
            <person name="Fiebig A."/>
            <person name="Sproer C."/>
            <person name="Klenk H.P."/>
            <person name="Fardeau M.L."/>
            <person name="Spring S."/>
        </authorList>
    </citation>
    <scope>NUCLEOTIDE SEQUENCE [LARGE SCALE GENOMIC DNA]</scope>
    <source>
        <strain evidence="1 2">L21-RPul-D2</strain>
    </source>
</reference>